<proteinExistence type="inferred from homology"/>
<name>A0A917HAN4_9BACL</name>
<gene>
    <name evidence="4" type="primary">fabG</name>
    <name evidence="4" type="ORF">GCM10010918_29490</name>
</gene>
<comment type="caution">
    <text evidence="4">The sequence shown here is derived from an EMBL/GenBank/DDBJ whole genome shotgun (WGS) entry which is preliminary data.</text>
</comment>
<dbReference type="GO" id="GO:0048038">
    <property type="term" value="F:quinone binding"/>
    <property type="evidence" value="ECO:0007669"/>
    <property type="project" value="TreeGrafter"/>
</dbReference>
<reference evidence="4 5" key="1">
    <citation type="journal article" date="2014" name="Int. J. Syst. Evol. Microbiol.">
        <title>Complete genome sequence of Corynebacterium casei LMG S-19264T (=DSM 44701T), isolated from a smear-ripened cheese.</title>
        <authorList>
            <consortium name="US DOE Joint Genome Institute (JGI-PGF)"/>
            <person name="Walter F."/>
            <person name="Albersmeier A."/>
            <person name="Kalinowski J."/>
            <person name="Ruckert C."/>
        </authorList>
    </citation>
    <scope>NUCLEOTIDE SEQUENCE [LARGE SCALE GENOMIC DNA]</scope>
    <source>
        <strain evidence="4 5">CGMCC 1.15286</strain>
    </source>
</reference>
<dbReference type="GO" id="GO:0016616">
    <property type="term" value="F:oxidoreductase activity, acting on the CH-OH group of donors, NAD or NADP as acceptor"/>
    <property type="evidence" value="ECO:0007669"/>
    <property type="project" value="TreeGrafter"/>
</dbReference>
<dbReference type="Gene3D" id="3.40.50.720">
    <property type="entry name" value="NAD(P)-binding Rossmann-like Domain"/>
    <property type="match status" value="1"/>
</dbReference>
<dbReference type="InterPro" id="IPR002347">
    <property type="entry name" value="SDR_fam"/>
</dbReference>
<sequence length="243" mass="26188">MLLQNKICFITGAGKGIGRATLERFVEEGAQLIYANDIEESSLDSYCSEHVQVVPLYFDVSDTAQVKQAFLKIKKESGRLDVLVNNAGMMQDALIGTISRSLMERLFAVNVFGTMELLQLASKLMMTQKSGSIINLSSVVGITGNPGQLVYSATKGAIISLTKTAAKELAPKGIRVNAIAPGMIDTDMMRSIGEKHLQTHLDHIPLGRLGEPREIADACVFLASNMSSYITGHIVSVDASVLV</sequence>
<dbReference type="AlphaFoldDB" id="A0A917HAN4"/>
<evidence type="ECO:0000313" key="5">
    <source>
        <dbReference type="Proteomes" id="UP000600247"/>
    </source>
</evidence>
<protein>
    <submittedName>
        <fullName evidence="4">3-oxoacyl-[acyl-carrier-protein] reductase FabG</fullName>
    </submittedName>
</protein>
<keyword evidence="2" id="KW-0560">Oxidoreductase</keyword>
<dbReference type="GO" id="GO:0006633">
    <property type="term" value="P:fatty acid biosynthetic process"/>
    <property type="evidence" value="ECO:0007669"/>
    <property type="project" value="TreeGrafter"/>
</dbReference>
<dbReference type="PROSITE" id="PS00061">
    <property type="entry name" value="ADH_SHORT"/>
    <property type="match status" value="1"/>
</dbReference>
<evidence type="ECO:0000256" key="1">
    <source>
        <dbReference type="ARBA" id="ARBA00006484"/>
    </source>
</evidence>
<dbReference type="NCBIfam" id="NF005559">
    <property type="entry name" value="PRK07231.1"/>
    <property type="match status" value="1"/>
</dbReference>
<dbReference type="PANTHER" id="PTHR42760">
    <property type="entry name" value="SHORT-CHAIN DEHYDROGENASES/REDUCTASES FAMILY MEMBER"/>
    <property type="match status" value="1"/>
</dbReference>
<evidence type="ECO:0000313" key="4">
    <source>
        <dbReference type="EMBL" id="GGG71943.1"/>
    </source>
</evidence>
<evidence type="ECO:0000256" key="2">
    <source>
        <dbReference type="ARBA" id="ARBA00023002"/>
    </source>
</evidence>
<dbReference type="SMART" id="SM00822">
    <property type="entry name" value="PKS_KR"/>
    <property type="match status" value="1"/>
</dbReference>
<dbReference type="PRINTS" id="PR00081">
    <property type="entry name" value="GDHRDH"/>
</dbReference>
<dbReference type="InterPro" id="IPR036291">
    <property type="entry name" value="NAD(P)-bd_dom_sf"/>
</dbReference>
<feature type="domain" description="Ketoreductase" evidence="3">
    <location>
        <begin position="6"/>
        <end position="182"/>
    </location>
</feature>
<organism evidence="4 5">
    <name type="scientific">Paenibacillus radicis</name>
    <name type="common">ex Gao et al. 2016</name>
    <dbReference type="NCBI Taxonomy" id="1737354"/>
    <lineage>
        <taxon>Bacteria</taxon>
        <taxon>Bacillati</taxon>
        <taxon>Bacillota</taxon>
        <taxon>Bacilli</taxon>
        <taxon>Bacillales</taxon>
        <taxon>Paenibacillaceae</taxon>
        <taxon>Paenibacillus</taxon>
    </lineage>
</organism>
<dbReference type="InterPro" id="IPR057326">
    <property type="entry name" value="KR_dom"/>
</dbReference>
<dbReference type="InterPro" id="IPR020904">
    <property type="entry name" value="Sc_DH/Rdtase_CS"/>
</dbReference>
<keyword evidence="5" id="KW-1185">Reference proteome</keyword>
<dbReference type="Pfam" id="PF13561">
    <property type="entry name" value="adh_short_C2"/>
    <property type="match status" value="1"/>
</dbReference>
<dbReference type="Proteomes" id="UP000600247">
    <property type="component" value="Unassembled WGS sequence"/>
</dbReference>
<dbReference type="SUPFAM" id="SSF51735">
    <property type="entry name" value="NAD(P)-binding Rossmann-fold domains"/>
    <property type="match status" value="1"/>
</dbReference>
<dbReference type="RefSeq" id="WP_188889959.1">
    <property type="nucleotide sequence ID" value="NZ_BMHY01000005.1"/>
</dbReference>
<dbReference type="PANTHER" id="PTHR42760:SF133">
    <property type="entry name" value="3-OXOACYL-[ACYL-CARRIER-PROTEIN] REDUCTASE"/>
    <property type="match status" value="1"/>
</dbReference>
<dbReference type="FunFam" id="3.40.50.720:FF:000084">
    <property type="entry name" value="Short-chain dehydrogenase reductase"/>
    <property type="match status" value="1"/>
</dbReference>
<accession>A0A917HAN4</accession>
<dbReference type="GO" id="GO:0008206">
    <property type="term" value="P:bile acid metabolic process"/>
    <property type="evidence" value="ECO:0007669"/>
    <property type="project" value="UniProtKB-ARBA"/>
</dbReference>
<dbReference type="PRINTS" id="PR00080">
    <property type="entry name" value="SDRFAMILY"/>
</dbReference>
<comment type="similarity">
    <text evidence="1">Belongs to the short-chain dehydrogenases/reductases (SDR) family.</text>
</comment>
<dbReference type="EMBL" id="BMHY01000005">
    <property type="protein sequence ID" value="GGG71943.1"/>
    <property type="molecule type" value="Genomic_DNA"/>
</dbReference>
<evidence type="ECO:0000259" key="3">
    <source>
        <dbReference type="SMART" id="SM00822"/>
    </source>
</evidence>